<evidence type="ECO:0000256" key="1">
    <source>
        <dbReference type="SAM" id="SignalP"/>
    </source>
</evidence>
<reference evidence="2" key="1">
    <citation type="journal article" date="2020" name="Cell">
        <title>Large-Scale Comparative Analyses of Tick Genomes Elucidate Their Genetic Diversity and Vector Capacities.</title>
        <authorList>
            <consortium name="Tick Genome and Microbiome Consortium (TIGMIC)"/>
            <person name="Jia N."/>
            <person name="Wang J."/>
            <person name="Shi W."/>
            <person name="Du L."/>
            <person name="Sun Y."/>
            <person name="Zhan W."/>
            <person name="Jiang J.F."/>
            <person name="Wang Q."/>
            <person name="Zhang B."/>
            <person name="Ji P."/>
            <person name="Bell-Sakyi L."/>
            <person name="Cui X.M."/>
            <person name="Yuan T.T."/>
            <person name="Jiang B.G."/>
            <person name="Yang W.F."/>
            <person name="Lam T.T."/>
            <person name="Chang Q.C."/>
            <person name="Ding S.J."/>
            <person name="Wang X.J."/>
            <person name="Zhu J.G."/>
            <person name="Ruan X.D."/>
            <person name="Zhao L."/>
            <person name="Wei J.T."/>
            <person name="Ye R.Z."/>
            <person name="Que T.C."/>
            <person name="Du C.H."/>
            <person name="Zhou Y.H."/>
            <person name="Cheng J.X."/>
            <person name="Dai P.F."/>
            <person name="Guo W.B."/>
            <person name="Han X.H."/>
            <person name="Huang E.J."/>
            <person name="Li L.F."/>
            <person name="Wei W."/>
            <person name="Gao Y.C."/>
            <person name="Liu J.Z."/>
            <person name="Shao H.Z."/>
            <person name="Wang X."/>
            <person name="Wang C.C."/>
            <person name="Yang T.C."/>
            <person name="Huo Q.B."/>
            <person name="Li W."/>
            <person name="Chen H.Y."/>
            <person name="Chen S.E."/>
            <person name="Zhou L.G."/>
            <person name="Ni X.B."/>
            <person name="Tian J.H."/>
            <person name="Sheng Y."/>
            <person name="Liu T."/>
            <person name="Pan Y.S."/>
            <person name="Xia L.Y."/>
            <person name="Li J."/>
            <person name="Zhao F."/>
            <person name="Cao W.C."/>
        </authorList>
    </citation>
    <scope>NUCLEOTIDE SEQUENCE</scope>
    <source>
        <strain evidence="2">Rmic-2018</strain>
    </source>
</reference>
<gene>
    <name evidence="2" type="ORF">HPB51_010656</name>
</gene>
<dbReference type="EMBL" id="JABSTU010000008">
    <property type="protein sequence ID" value="KAH8023031.1"/>
    <property type="molecule type" value="Genomic_DNA"/>
</dbReference>
<organism evidence="2 3">
    <name type="scientific">Rhipicephalus microplus</name>
    <name type="common">Cattle tick</name>
    <name type="synonym">Boophilus microplus</name>
    <dbReference type="NCBI Taxonomy" id="6941"/>
    <lineage>
        <taxon>Eukaryota</taxon>
        <taxon>Metazoa</taxon>
        <taxon>Ecdysozoa</taxon>
        <taxon>Arthropoda</taxon>
        <taxon>Chelicerata</taxon>
        <taxon>Arachnida</taxon>
        <taxon>Acari</taxon>
        <taxon>Parasitiformes</taxon>
        <taxon>Ixodida</taxon>
        <taxon>Ixodoidea</taxon>
        <taxon>Ixodidae</taxon>
        <taxon>Rhipicephalinae</taxon>
        <taxon>Rhipicephalus</taxon>
        <taxon>Boophilus</taxon>
    </lineage>
</organism>
<proteinExistence type="predicted"/>
<comment type="caution">
    <text evidence="2">The sequence shown here is derived from an EMBL/GenBank/DDBJ whole genome shotgun (WGS) entry which is preliminary data.</text>
</comment>
<dbReference type="AlphaFoldDB" id="A0A9J6DLS2"/>
<evidence type="ECO:0000313" key="3">
    <source>
        <dbReference type="Proteomes" id="UP000821866"/>
    </source>
</evidence>
<feature type="signal peptide" evidence="1">
    <location>
        <begin position="1"/>
        <end position="19"/>
    </location>
</feature>
<accession>A0A9J6DLS2</accession>
<protein>
    <submittedName>
        <fullName evidence="2">Uncharacterized protein</fullName>
    </submittedName>
</protein>
<feature type="chain" id="PRO_5039943418" evidence="1">
    <location>
        <begin position="20"/>
        <end position="217"/>
    </location>
</feature>
<dbReference type="Proteomes" id="UP000821866">
    <property type="component" value="Chromosome 6"/>
</dbReference>
<keyword evidence="1" id="KW-0732">Signal</keyword>
<reference evidence="2" key="2">
    <citation type="submission" date="2021-09" db="EMBL/GenBank/DDBJ databases">
        <authorList>
            <person name="Jia N."/>
            <person name="Wang J."/>
            <person name="Shi W."/>
            <person name="Du L."/>
            <person name="Sun Y."/>
            <person name="Zhan W."/>
            <person name="Jiang J."/>
            <person name="Wang Q."/>
            <person name="Zhang B."/>
            <person name="Ji P."/>
            <person name="Sakyi L.B."/>
            <person name="Cui X."/>
            <person name="Yuan T."/>
            <person name="Jiang B."/>
            <person name="Yang W."/>
            <person name="Lam T.T.-Y."/>
            <person name="Chang Q."/>
            <person name="Ding S."/>
            <person name="Wang X."/>
            <person name="Zhu J."/>
            <person name="Ruan X."/>
            <person name="Zhao L."/>
            <person name="Wei J."/>
            <person name="Que T."/>
            <person name="Du C."/>
            <person name="Cheng J."/>
            <person name="Dai P."/>
            <person name="Han X."/>
            <person name="Huang E."/>
            <person name="Gao Y."/>
            <person name="Liu J."/>
            <person name="Shao H."/>
            <person name="Ye R."/>
            <person name="Li L."/>
            <person name="Wei W."/>
            <person name="Wang X."/>
            <person name="Wang C."/>
            <person name="Huo Q."/>
            <person name="Li W."/>
            <person name="Guo W."/>
            <person name="Chen H."/>
            <person name="Chen S."/>
            <person name="Zhou L."/>
            <person name="Zhou L."/>
            <person name="Ni X."/>
            <person name="Tian J."/>
            <person name="Zhou Y."/>
            <person name="Sheng Y."/>
            <person name="Liu T."/>
            <person name="Pan Y."/>
            <person name="Xia L."/>
            <person name="Li J."/>
            <person name="Zhao F."/>
            <person name="Cao W."/>
        </authorList>
    </citation>
    <scope>NUCLEOTIDE SEQUENCE</scope>
    <source>
        <strain evidence="2">Rmic-2018</strain>
        <tissue evidence="2">Larvae</tissue>
    </source>
</reference>
<evidence type="ECO:0000313" key="2">
    <source>
        <dbReference type="EMBL" id="KAH8023031.1"/>
    </source>
</evidence>
<name>A0A9J6DLS2_RHIMP</name>
<keyword evidence="3" id="KW-1185">Reference proteome</keyword>
<sequence length="217" mass="23633">MQASIRAALLLVLVPDLDAVSACAVLSHPPYLCAGDARAAYLWELPGSNISTVFAQLHPHPLVINLPWLAPSPTTTFTVSPIKQPHRSAPPCGLGGCATLAPTNQLRVAMQATRVSVENFEDTFQHSLYAFTWDLPKHDKVVVHIPEGVNDIQMGQLILEALVEGCQEYVTENRHDCTTNANSSFLDVGTLLVADCSGLKVEFQKFQKLSTKIPCLF</sequence>